<sequence length="175" mass="19284">MLCDAFQTDLLAARDLRQTQIDGALAVGRPWVGSLCLALPGEEKTPPGALDLFAWGRHLLEVAMPGFEPLQEQIDPLGSWLLVSAKTDALSAKRIGIALENRHPAARLFDFDIYLPRSGPLSRASLGMDERPCLLCRRAARNCIRLKRHHPEEVVRAAHALIACFRNSSPGRLSD</sequence>
<accession>A0A1G9USM9</accession>
<dbReference type="EMBL" id="FNGU01000008">
    <property type="protein sequence ID" value="SDM62928.1"/>
    <property type="molecule type" value="Genomic_DNA"/>
</dbReference>
<dbReference type="STRING" id="392333.SAMN05660860_02861"/>
<evidence type="ECO:0000256" key="3">
    <source>
        <dbReference type="ARBA" id="ARBA00022695"/>
    </source>
</evidence>
<keyword evidence="3" id="KW-0548">Nucleotidyltransferase</keyword>
<dbReference type="Pfam" id="PF03802">
    <property type="entry name" value="CitX"/>
    <property type="match status" value="1"/>
</dbReference>
<evidence type="ECO:0000256" key="4">
    <source>
        <dbReference type="ARBA" id="ARBA00048574"/>
    </source>
</evidence>
<dbReference type="AlphaFoldDB" id="A0A1G9USM9"/>
<gene>
    <name evidence="5" type="ORF">SAMN05660860_02861</name>
</gene>
<dbReference type="EC" id="2.7.7.61" evidence="1"/>
<reference evidence="5 6" key="1">
    <citation type="submission" date="2016-10" db="EMBL/GenBank/DDBJ databases">
        <authorList>
            <person name="de Groot N.N."/>
        </authorList>
    </citation>
    <scope>NUCLEOTIDE SEQUENCE [LARGE SCALE GENOMIC DNA]</scope>
    <source>
        <strain evidence="5 6">DSM 17813</strain>
    </source>
</reference>
<dbReference type="Proteomes" id="UP000182146">
    <property type="component" value="Unassembled WGS sequence"/>
</dbReference>
<evidence type="ECO:0000313" key="5">
    <source>
        <dbReference type="EMBL" id="SDM62928.1"/>
    </source>
</evidence>
<evidence type="ECO:0000313" key="6">
    <source>
        <dbReference type="Proteomes" id="UP000182146"/>
    </source>
</evidence>
<evidence type="ECO:0000256" key="1">
    <source>
        <dbReference type="ARBA" id="ARBA00012524"/>
    </source>
</evidence>
<evidence type="ECO:0000256" key="2">
    <source>
        <dbReference type="ARBA" id="ARBA00022679"/>
    </source>
</evidence>
<name>A0A1G9USM9_9BACT</name>
<protein>
    <recommendedName>
        <fullName evidence="1">citrate lyase holo-[acyl-carrier protein] synthase</fullName>
        <ecNumber evidence="1">2.7.7.61</ecNumber>
    </recommendedName>
</protein>
<comment type="catalytic activity">
    <reaction evidence="4">
        <text>apo-[citrate lyase ACP] + 2'-(5''-triphospho-alpha-D-ribosyl)-3'-dephospho-CoA = holo-[citrate lyase ACP] + diphosphate</text>
        <dbReference type="Rhea" id="RHEA:16333"/>
        <dbReference type="Rhea" id="RHEA-COMP:10157"/>
        <dbReference type="Rhea" id="RHEA-COMP:10158"/>
        <dbReference type="ChEBI" id="CHEBI:29999"/>
        <dbReference type="ChEBI" id="CHEBI:33019"/>
        <dbReference type="ChEBI" id="CHEBI:61378"/>
        <dbReference type="ChEBI" id="CHEBI:82683"/>
        <dbReference type="EC" id="2.7.7.61"/>
    </reaction>
</comment>
<dbReference type="InterPro" id="IPR005551">
    <property type="entry name" value="CitX"/>
</dbReference>
<keyword evidence="2" id="KW-0808">Transferase</keyword>
<dbReference type="OrthoDB" id="3196716at2"/>
<proteinExistence type="predicted"/>
<dbReference type="RefSeq" id="WP_052446441.1">
    <property type="nucleotide sequence ID" value="NZ_FNGU01000008.1"/>
</dbReference>
<dbReference type="GO" id="GO:0050519">
    <property type="term" value="F:holo-citrate lyase synthase activity"/>
    <property type="evidence" value="ECO:0007669"/>
    <property type="project" value="UniProtKB-EC"/>
</dbReference>
<dbReference type="GO" id="GO:0051191">
    <property type="term" value="P:prosthetic group biosynthetic process"/>
    <property type="evidence" value="ECO:0007669"/>
    <property type="project" value="InterPro"/>
</dbReference>
<organism evidence="5 6">
    <name type="scientific">Geoalkalibacter ferrihydriticus</name>
    <dbReference type="NCBI Taxonomy" id="392333"/>
    <lineage>
        <taxon>Bacteria</taxon>
        <taxon>Pseudomonadati</taxon>
        <taxon>Thermodesulfobacteriota</taxon>
        <taxon>Desulfuromonadia</taxon>
        <taxon>Desulfuromonadales</taxon>
        <taxon>Geoalkalibacteraceae</taxon>
        <taxon>Geoalkalibacter</taxon>
    </lineage>
</organism>